<sequence>MLGMAVDLILSRTARGIKWNIARAWRRASREVRRIGKAPGRSSEGGPDPANLVWIFGSARTGSTWLGAMMADVKGHSWWHEPMVGYLFGHLYFERSRARRRDEHFVLGGERELWIGPVRRFVLDSVQTRFPGIGGGKYLVVKEPHGTLGAPLLLQALPESRMILLVRDPRDVISSKMDAAREGSWAERAQKSRGQQKKNTSADDRPDAFVKSQAKRYVRLMEIAQGAFDAHDGPKVLVRYEDLVADTLKSMRRVYSTLGIPADEADLARVVEKHAWENIPAKKKGAGTFYRKGAAGGWREDLSPEQARVVESITAPVIDRYYAKDRIP</sequence>
<protein>
    <recommendedName>
        <fullName evidence="3">Sulfotransferase domain-containing protein</fullName>
    </recommendedName>
</protein>
<feature type="region of interest" description="Disordered" evidence="1">
    <location>
        <begin position="177"/>
        <end position="207"/>
    </location>
</feature>
<organism evidence="2">
    <name type="scientific">uncultured Rubrobacteraceae bacterium</name>
    <dbReference type="NCBI Taxonomy" id="349277"/>
    <lineage>
        <taxon>Bacteria</taxon>
        <taxon>Bacillati</taxon>
        <taxon>Actinomycetota</taxon>
        <taxon>Rubrobacteria</taxon>
        <taxon>Rubrobacterales</taxon>
        <taxon>Rubrobacteraceae</taxon>
        <taxon>environmental samples</taxon>
    </lineage>
</organism>
<dbReference type="EMBL" id="CADCVH010000098">
    <property type="protein sequence ID" value="CAA9466929.1"/>
    <property type="molecule type" value="Genomic_DNA"/>
</dbReference>
<accession>A0A6J4RD84</accession>
<reference evidence="2" key="1">
    <citation type="submission" date="2020-02" db="EMBL/GenBank/DDBJ databases">
        <authorList>
            <person name="Meier V. D."/>
        </authorList>
    </citation>
    <scope>NUCLEOTIDE SEQUENCE</scope>
    <source>
        <strain evidence="2">AVDCRST_MAG02</strain>
    </source>
</reference>
<gene>
    <name evidence="2" type="ORF">AVDCRST_MAG02-3214</name>
</gene>
<dbReference type="PANTHER" id="PTHR10704:SF44">
    <property type="entry name" value="LD35051P-RELATED"/>
    <property type="match status" value="1"/>
</dbReference>
<dbReference type="SUPFAM" id="SSF52540">
    <property type="entry name" value="P-loop containing nucleoside triphosphate hydrolases"/>
    <property type="match status" value="1"/>
</dbReference>
<evidence type="ECO:0008006" key="3">
    <source>
        <dbReference type="Google" id="ProtNLM"/>
    </source>
</evidence>
<evidence type="ECO:0000313" key="2">
    <source>
        <dbReference type="EMBL" id="CAA9466929.1"/>
    </source>
</evidence>
<dbReference type="GO" id="GO:0006044">
    <property type="term" value="P:N-acetylglucosamine metabolic process"/>
    <property type="evidence" value="ECO:0007669"/>
    <property type="project" value="TreeGrafter"/>
</dbReference>
<dbReference type="GO" id="GO:0006790">
    <property type="term" value="P:sulfur compound metabolic process"/>
    <property type="evidence" value="ECO:0007669"/>
    <property type="project" value="TreeGrafter"/>
</dbReference>
<proteinExistence type="predicted"/>
<dbReference type="Gene3D" id="3.40.50.300">
    <property type="entry name" value="P-loop containing nucleotide triphosphate hydrolases"/>
    <property type="match status" value="1"/>
</dbReference>
<dbReference type="InterPro" id="IPR051135">
    <property type="entry name" value="Gal/GlcNAc/GalNAc_ST"/>
</dbReference>
<dbReference type="AlphaFoldDB" id="A0A6J4RD84"/>
<feature type="compositionally biased region" description="Basic and acidic residues" evidence="1">
    <location>
        <begin position="177"/>
        <end position="190"/>
    </location>
</feature>
<name>A0A6J4RD84_9ACTN</name>
<dbReference type="PANTHER" id="PTHR10704">
    <property type="entry name" value="CARBOHYDRATE SULFOTRANSFERASE"/>
    <property type="match status" value="1"/>
</dbReference>
<dbReference type="InterPro" id="IPR027417">
    <property type="entry name" value="P-loop_NTPase"/>
</dbReference>
<dbReference type="Pfam" id="PF13469">
    <property type="entry name" value="Sulfotransfer_3"/>
    <property type="match status" value="1"/>
</dbReference>
<dbReference type="GO" id="GO:0001517">
    <property type="term" value="F:N-acetylglucosamine 6-O-sulfotransferase activity"/>
    <property type="evidence" value="ECO:0007669"/>
    <property type="project" value="TreeGrafter"/>
</dbReference>
<evidence type="ECO:0000256" key="1">
    <source>
        <dbReference type="SAM" id="MobiDB-lite"/>
    </source>
</evidence>